<feature type="transmembrane region" description="Helical" evidence="1">
    <location>
        <begin position="121"/>
        <end position="136"/>
    </location>
</feature>
<feature type="transmembrane region" description="Helical" evidence="1">
    <location>
        <begin position="187"/>
        <end position="209"/>
    </location>
</feature>
<name>A0A7W3JV03_9MICO</name>
<protein>
    <submittedName>
        <fullName evidence="2">Putative membrane protein</fullName>
    </submittedName>
</protein>
<sequence length="228" mass="25336">MTLPETPASSRRVIALLRAALALVVLAAVAYQIIDRVRHNFFAPGEYFAYFTIQSMLMCVVVLAVGGHLAWRTTRDTKLFTIVRVSVLSYAVIACAVYNVLLRDLPSVPGYAWPVWPNEVLHVWAPILLVLDWALSPGRRALRLRASLWALLYPVAWLVFTMVRGAITGWWPYPFLNPNGVNGIMGVIVYVVGIALVIWLIAFLGLLLAKIRTRQLPSVVSTPDKVSA</sequence>
<dbReference type="NCBIfam" id="NF038065">
    <property type="entry name" value="Pr6Pr"/>
    <property type="match status" value="1"/>
</dbReference>
<keyword evidence="1" id="KW-0472">Membrane</keyword>
<comment type="caution">
    <text evidence="2">The sequence shown here is derived from an EMBL/GenBank/DDBJ whole genome shotgun (WGS) entry which is preliminary data.</text>
</comment>
<dbReference type="AlphaFoldDB" id="A0A7W3JV03"/>
<evidence type="ECO:0000256" key="1">
    <source>
        <dbReference type="SAM" id="Phobius"/>
    </source>
</evidence>
<reference evidence="2 3" key="1">
    <citation type="submission" date="2020-07" db="EMBL/GenBank/DDBJ databases">
        <title>Sequencing the genomes of 1000 actinobacteria strains.</title>
        <authorList>
            <person name="Klenk H.-P."/>
        </authorList>
    </citation>
    <scope>NUCLEOTIDE SEQUENCE [LARGE SCALE GENOMIC DNA]</scope>
    <source>
        <strain evidence="2 3">DSM 23737</strain>
    </source>
</reference>
<feature type="transmembrane region" description="Helical" evidence="1">
    <location>
        <begin position="148"/>
        <end position="167"/>
    </location>
</feature>
<evidence type="ECO:0000313" key="2">
    <source>
        <dbReference type="EMBL" id="MBA8829766.1"/>
    </source>
</evidence>
<accession>A0A7W3JV03</accession>
<dbReference type="EMBL" id="JACGWU010000007">
    <property type="protein sequence ID" value="MBA8829766.1"/>
    <property type="molecule type" value="Genomic_DNA"/>
</dbReference>
<keyword evidence="1" id="KW-1133">Transmembrane helix</keyword>
<dbReference type="RefSeq" id="WP_182485192.1">
    <property type="nucleotide sequence ID" value="NZ_JACGWU010000007.1"/>
</dbReference>
<dbReference type="Proteomes" id="UP000524237">
    <property type="component" value="Unassembled WGS sequence"/>
</dbReference>
<feature type="transmembrane region" description="Helical" evidence="1">
    <location>
        <begin position="82"/>
        <end position="101"/>
    </location>
</feature>
<dbReference type="InterPro" id="IPR049713">
    <property type="entry name" value="Pr6Pr-like"/>
</dbReference>
<organism evidence="2 3">
    <name type="scientific">Alpinimonas psychrophila</name>
    <dbReference type="NCBI Taxonomy" id="748908"/>
    <lineage>
        <taxon>Bacteria</taxon>
        <taxon>Bacillati</taxon>
        <taxon>Actinomycetota</taxon>
        <taxon>Actinomycetes</taxon>
        <taxon>Micrococcales</taxon>
        <taxon>Microbacteriaceae</taxon>
        <taxon>Alpinimonas</taxon>
    </lineage>
</organism>
<evidence type="ECO:0000313" key="3">
    <source>
        <dbReference type="Proteomes" id="UP000524237"/>
    </source>
</evidence>
<proteinExistence type="predicted"/>
<feature type="transmembrane region" description="Helical" evidence="1">
    <location>
        <begin position="49"/>
        <end position="70"/>
    </location>
</feature>
<feature type="transmembrane region" description="Helical" evidence="1">
    <location>
        <begin position="12"/>
        <end position="34"/>
    </location>
</feature>
<gene>
    <name evidence="2" type="ORF">FB555_001882</name>
</gene>
<keyword evidence="1" id="KW-0812">Transmembrane</keyword>
<keyword evidence="3" id="KW-1185">Reference proteome</keyword>